<evidence type="ECO:0000313" key="2">
    <source>
        <dbReference type="Proteomes" id="UP001595882"/>
    </source>
</evidence>
<sequence length="302" mass="35395">MKHDLEEWITEAIMADTPVIIVEGHDDIQFYERLIIDMEKDAVVEAVENIEGYNEGSDGVINCIKDLQQKFDERDENKKYILGIIDRDARFYRNEIPDYLGLLILKFYSFESHFITQRNLIELIPNLTYVSNRHVDVKTINYIEDELYKRDFVDLYYFSLEALKNSCEREYTGIVSYSDEAGSIFSEGYKPILSEKIYAKKNELDEFAISKGITYGDLKYIAKGKWILHVFSKYLTSKIKQLKDACENNDINKCNFCLTGVNHKCLWKVKGNFQHGHVSNIITNYIDETEIKYIKDRFKLLA</sequence>
<protein>
    <recommendedName>
        <fullName evidence="3">DUF4435 domain-containing protein</fullName>
    </recommendedName>
</protein>
<proteinExistence type="predicted"/>
<comment type="caution">
    <text evidence="1">The sequence shown here is derived from an EMBL/GenBank/DDBJ whole genome shotgun (WGS) entry which is preliminary data.</text>
</comment>
<dbReference type="RefSeq" id="WP_390249938.1">
    <property type="nucleotide sequence ID" value="NZ_JBHSDT010000004.1"/>
</dbReference>
<reference evidence="2" key="1">
    <citation type="journal article" date="2019" name="Int. J. Syst. Evol. Microbiol.">
        <title>The Global Catalogue of Microorganisms (GCM) 10K type strain sequencing project: providing services to taxonomists for standard genome sequencing and annotation.</title>
        <authorList>
            <consortium name="The Broad Institute Genomics Platform"/>
            <consortium name="The Broad Institute Genome Sequencing Center for Infectious Disease"/>
            <person name="Wu L."/>
            <person name="Ma J."/>
        </authorList>
    </citation>
    <scope>NUCLEOTIDE SEQUENCE [LARGE SCALE GENOMIC DNA]</scope>
    <source>
        <strain evidence="2">CCUG 37865</strain>
    </source>
</reference>
<name>A0ABV8WR91_9BACI</name>
<keyword evidence="2" id="KW-1185">Reference proteome</keyword>
<dbReference type="Proteomes" id="UP001595882">
    <property type="component" value="Unassembled WGS sequence"/>
</dbReference>
<accession>A0ABV8WR91</accession>
<gene>
    <name evidence="1" type="ORF">ACFOY7_04820</name>
</gene>
<evidence type="ECO:0008006" key="3">
    <source>
        <dbReference type="Google" id="ProtNLM"/>
    </source>
</evidence>
<organism evidence="1 2">
    <name type="scientific">Gracilibacillus xinjiangensis</name>
    <dbReference type="NCBI Taxonomy" id="1193282"/>
    <lineage>
        <taxon>Bacteria</taxon>
        <taxon>Bacillati</taxon>
        <taxon>Bacillota</taxon>
        <taxon>Bacilli</taxon>
        <taxon>Bacillales</taxon>
        <taxon>Bacillaceae</taxon>
        <taxon>Gracilibacillus</taxon>
    </lineage>
</organism>
<evidence type="ECO:0000313" key="1">
    <source>
        <dbReference type="EMBL" id="MFC4402387.1"/>
    </source>
</evidence>
<dbReference type="EMBL" id="JBHSDT010000004">
    <property type="protein sequence ID" value="MFC4402387.1"/>
    <property type="molecule type" value="Genomic_DNA"/>
</dbReference>